<organism evidence="2 3">
    <name type="scientific">Paraburkholderia silvatlantica</name>
    <dbReference type="NCBI Taxonomy" id="321895"/>
    <lineage>
        <taxon>Bacteria</taxon>
        <taxon>Pseudomonadati</taxon>
        <taxon>Pseudomonadota</taxon>
        <taxon>Betaproteobacteria</taxon>
        <taxon>Burkholderiales</taxon>
        <taxon>Burkholderiaceae</taxon>
        <taxon>Paraburkholderia</taxon>
    </lineage>
</organism>
<evidence type="ECO:0000256" key="1">
    <source>
        <dbReference type="SAM" id="MobiDB-lite"/>
    </source>
</evidence>
<keyword evidence="3" id="KW-1185">Reference proteome</keyword>
<evidence type="ECO:0000313" key="3">
    <source>
        <dbReference type="Proteomes" id="UP000533533"/>
    </source>
</evidence>
<comment type="caution">
    <text evidence="2">The sequence shown here is derived from an EMBL/GenBank/DDBJ whole genome shotgun (WGS) entry which is preliminary data.</text>
</comment>
<dbReference type="RefSeq" id="WP_110385823.1">
    <property type="nucleotide sequence ID" value="NZ_JACHVZ010000009.1"/>
</dbReference>
<reference evidence="2 3" key="1">
    <citation type="submission" date="2020-08" db="EMBL/GenBank/DDBJ databases">
        <title>Genomic Encyclopedia of Type Strains, Phase IV (KMG-V): Genome sequencing to study the core and pangenomes of soil and plant-associated prokaryotes.</title>
        <authorList>
            <person name="Whitman W."/>
        </authorList>
    </citation>
    <scope>NUCLEOTIDE SEQUENCE [LARGE SCALE GENOMIC DNA]</scope>
    <source>
        <strain evidence="2 3">SRMrh-85</strain>
    </source>
</reference>
<dbReference type="Proteomes" id="UP000533533">
    <property type="component" value="Unassembled WGS sequence"/>
</dbReference>
<dbReference type="EMBL" id="JACHVZ010000009">
    <property type="protein sequence ID" value="MBB2929014.1"/>
    <property type="molecule type" value="Genomic_DNA"/>
</dbReference>
<proteinExistence type="predicted"/>
<name>A0ABR6FNK2_9BURK</name>
<gene>
    <name evidence="2" type="ORF">FHX59_003445</name>
</gene>
<feature type="region of interest" description="Disordered" evidence="1">
    <location>
        <begin position="62"/>
        <end position="84"/>
    </location>
</feature>
<protein>
    <submittedName>
        <fullName evidence="2">Uncharacterized protein</fullName>
    </submittedName>
</protein>
<evidence type="ECO:0000313" key="2">
    <source>
        <dbReference type="EMBL" id="MBB2929014.1"/>
    </source>
</evidence>
<accession>A0ABR6FNK2</accession>
<sequence>MDYFAPPTIKDVIAALAPLKDISRPPGDNEGDPLNSPHVYRHLARDARERVDHAVQVAREYTRQPGDFGDAPNRRSLTTLTKNGFPAHLGPDQYDPYRLVGSVQAGEWKLDLSDPALNEDDEA</sequence>